<accession>A0A8H7DYB5</accession>
<keyword evidence="2" id="KW-1185">Reference proteome</keyword>
<gene>
    <name evidence="1" type="ORF">GJ744_006752</name>
</gene>
<organism evidence="1 2">
    <name type="scientific">Endocarpon pusillum</name>
    <dbReference type="NCBI Taxonomy" id="364733"/>
    <lineage>
        <taxon>Eukaryota</taxon>
        <taxon>Fungi</taxon>
        <taxon>Dikarya</taxon>
        <taxon>Ascomycota</taxon>
        <taxon>Pezizomycotina</taxon>
        <taxon>Eurotiomycetes</taxon>
        <taxon>Chaetothyriomycetidae</taxon>
        <taxon>Verrucariales</taxon>
        <taxon>Verrucariaceae</taxon>
        <taxon>Endocarpon</taxon>
    </lineage>
</organism>
<protein>
    <submittedName>
        <fullName evidence="1">Uncharacterized protein</fullName>
    </submittedName>
</protein>
<dbReference type="EMBL" id="JAACFV010000302">
    <property type="protein sequence ID" value="KAF7502195.1"/>
    <property type="molecule type" value="Genomic_DNA"/>
</dbReference>
<sequence>MEFINSAVNDFWFDTGWNLKGHPALSALPALFVPPALSALPALSAPPVDPTPPANSNHGVRLMELINSAVNHFWFDIGWKRYAHRTLICAGSLTY</sequence>
<name>A0A8H7DYB5_9EURO</name>
<dbReference type="AlphaFoldDB" id="A0A8H7DYB5"/>
<reference evidence="1" key="1">
    <citation type="submission" date="2020-02" db="EMBL/GenBank/DDBJ databases">
        <authorList>
            <person name="Palmer J.M."/>
        </authorList>
    </citation>
    <scope>NUCLEOTIDE SEQUENCE</scope>
    <source>
        <strain evidence="1">EPUS1.4</strain>
        <tissue evidence="1">Thallus</tissue>
    </source>
</reference>
<dbReference type="Proteomes" id="UP000606974">
    <property type="component" value="Unassembled WGS sequence"/>
</dbReference>
<comment type="caution">
    <text evidence="1">The sequence shown here is derived from an EMBL/GenBank/DDBJ whole genome shotgun (WGS) entry which is preliminary data.</text>
</comment>
<evidence type="ECO:0000313" key="2">
    <source>
        <dbReference type="Proteomes" id="UP000606974"/>
    </source>
</evidence>
<evidence type="ECO:0000313" key="1">
    <source>
        <dbReference type="EMBL" id="KAF7502195.1"/>
    </source>
</evidence>
<proteinExistence type="predicted"/>